<protein>
    <recommendedName>
        <fullName evidence="7">Lipoprotein</fullName>
    </recommendedName>
</protein>
<dbReference type="Proteomes" id="UP000321514">
    <property type="component" value="Unassembled WGS sequence"/>
</dbReference>
<gene>
    <name evidence="3" type="ORF">MFU01_21770</name>
    <name evidence="4" type="ORF">SAMN05443572_104235</name>
</gene>
<reference evidence="3 6" key="2">
    <citation type="submission" date="2019-07" db="EMBL/GenBank/DDBJ databases">
        <title>Whole genome shotgun sequence of Myxococcus fulvus NBRC 100333.</title>
        <authorList>
            <person name="Hosoyama A."/>
            <person name="Uohara A."/>
            <person name="Ohji S."/>
            <person name="Ichikawa N."/>
        </authorList>
    </citation>
    <scope>NUCLEOTIDE SEQUENCE [LARGE SCALE GENOMIC DNA]</scope>
    <source>
        <strain evidence="3 6">NBRC 100333</strain>
    </source>
</reference>
<keyword evidence="5" id="KW-1185">Reference proteome</keyword>
<evidence type="ECO:0000313" key="3">
    <source>
        <dbReference type="EMBL" id="GEN07140.1"/>
    </source>
</evidence>
<comment type="caution">
    <text evidence="3">The sequence shown here is derived from an EMBL/GenBank/DDBJ whole genome shotgun (WGS) entry which is preliminary data.</text>
</comment>
<evidence type="ECO:0000313" key="4">
    <source>
        <dbReference type="EMBL" id="SET99149.1"/>
    </source>
</evidence>
<reference evidence="4 5" key="1">
    <citation type="submission" date="2016-10" db="EMBL/GenBank/DDBJ databases">
        <authorList>
            <person name="Varghese N."/>
            <person name="Submissions S."/>
        </authorList>
    </citation>
    <scope>NUCLEOTIDE SEQUENCE [LARGE SCALE GENOMIC DNA]</scope>
    <source>
        <strain evidence="4 5">DSM 16525</strain>
    </source>
</reference>
<evidence type="ECO:0008006" key="7">
    <source>
        <dbReference type="Google" id="ProtNLM"/>
    </source>
</evidence>
<dbReference type="OrthoDB" id="5519391at2"/>
<evidence type="ECO:0000313" key="6">
    <source>
        <dbReference type="Proteomes" id="UP000321514"/>
    </source>
</evidence>
<keyword evidence="2" id="KW-0732">Signal</keyword>
<dbReference type="Proteomes" id="UP000183760">
    <property type="component" value="Unassembled WGS sequence"/>
</dbReference>
<dbReference type="PROSITE" id="PS51257">
    <property type="entry name" value="PROKAR_LIPOPROTEIN"/>
    <property type="match status" value="1"/>
</dbReference>
<feature type="signal peptide" evidence="2">
    <location>
        <begin position="1"/>
        <end position="25"/>
    </location>
</feature>
<accession>A0A511SZ14</accession>
<sequence>MRIISPLLAVVVGLTLSMVGCGGNASEPEQAPPAESSAVDEQRPEGEVTQMAICPRVWRCLSVDRNFVTLADCTAACGGDTCYRDYACRPACECP</sequence>
<name>A0A511SZ14_MYXFU</name>
<feature type="chain" id="PRO_5022849737" description="Lipoprotein" evidence="2">
    <location>
        <begin position="26"/>
        <end position="95"/>
    </location>
</feature>
<feature type="region of interest" description="Disordered" evidence="1">
    <location>
        <begin position="24"/>
        <end position="44"/>
    </location>
</feature>
<dbReference type="EMBL" id="BJXR01000020">
    <property type="protein sequence ID" value="GEN07140.1"/>
    <property type="molecule type" value="Genomic_DNA"/>
</dbReference>
<evidence type="ECO:0000256" key="2">
    <source>
        <dbReference type="SAM" id="SignalP"/>
    </source>
</evidence>
<organism evidence="3 6">
    <name type="scientific">Myxococcus fulvus</name>
    <dbReference type="NCBI Taxonomy" id="33"/>
    <lineage>
        <taxon>Bacteria</taxon>
        <taxon>Pseudomonadati</taxon>
        <taxon>Myxococcota</taxon>
        <taxon>Myxococcia</taxon>
        <taxon>Myxococcales</taxon>
        <taxon>Cystobacterineae</taxon>
        <taxon>Myxococcaceae</taxon>
        <taxon>Myxococcus</taxon>
    </lineage>
</organism>
<dbReference type="RefSeq" id="WP_074953424.1">
    <property type="nucleotide sequence ID" value="NZ_BJXR01000020.1"/>
</dbReference>
<evidence type="ECO:0000313" key="5">
    <source>
        <dbReference type="Proteomes" id="UP000183760"/>
    </source>
</evidence>
<proteinExistence type="predicted"/>
<dbReference type="AlphaFoldDB" id="A0A511SZ14"/>
<evidence type="ECO:0000256" key="1">
    <source>
        <dbReference type="SAM" id="MobiDB-lite"/>
    </source>
</evidence>
<dbReference type="EMBL" id="FOIB01000004">
    <property type="protein sequence ID" value="SET99149.1"/>
    <property type="molecule type" value="Genomic_DNA"/>
</dbReference>